<dbReference type="SUPFAM" id="SSF53383">
    <property type="entry name" value="PLP-dependent transferases"/>
    <property type="match status" value="1"/>
</dbReference>
<dbReference type="PANTHER" id="PTHR30244">
    <property type="entry name" value="TRANSAMINASE"/>
    <property type="match status" value="1"/>
</dbReference>
<evidence type="ECO:0000256" key="1">
    <source>
        <dbReference type="ARBA" id="ARBA00022898"/>
    </source>
</evidence>
<keyword evidence="1 3" id="KW-0663">Pyridoxal phosphate</keyword>
<reference evidence="4 5" key="1">
    <citation type="submission" date="2020-03" db="EMBL/GenBank/DDBJ databases">
        <title>Whole genome shotgun sequence of Phytohabitans suffuscus NBRC 105367.</title>
        <authorList>
            <person name="Komaki H."/>
            <person name="Tamura T."/>
        </authorList>
    </citation>
    <scope>NUCLEOTIDE SEQUENCE [LARGE SCALE GENOMIC DNA]</scope>
    <source>
        <strain evidence="4 5">NBRC 105367</strain>
    </source>
</reference>
<dbReference type="Gene3D" id="3.90.1150.10">
    <property type="entry name" value="Aspartate Aminotransferase, domain 1"/>
    <property type="match status" value="1"/>
</dbReference>
<dbReference type="RefSeq" id="WP_173155499.1">
    <property type="nucleotide sequence ID" value="NZ_AP022871.1"/>
</dbReference>
<dbReference type="PANTHER" id="PTHR30244:SF36">
    <property type="entry name" value="3-OXO-GLUCOSE-6-PHOSPHATE:GLUTAMATE AMINOTRANSFERASE"/>
    <property type="match status" value="1"/>
</dbReference>
<keyword evidence="5" id="KW-1185">Reference proteome</keyword>
<dbReference type="InterPro" id="IPR015424">
    <property type="entry name" value="PyrdxlP-dep_Trfase"/>
</dbReference>
<evidence type="ECO:0000313" key="5">
    <source>
        <dbReference type="Proteomes" id="UP000503011"/>
    </source>
</evidence>
<dbReference type="GO" id="GO:0000271">
    <property type="term" value="P:polysaccharide biosynthetic process"/>
    <property type="evidence" value="ECO:0007669"/>
    <property type="project" value="TreeGrafter"/>
</dbReference>
<sequence length="320" mass="33854">MRAFERAFADYHDVPHCVGAGSGTEAILLGLRALGVGAGDEVLTAATTTAQAVTAIEAIGATPVFVDVHPGDYLMDVDRLAAALTARTRCLLAPHAYGQCVDMTALRGLASARGITILEDCAHAWSARQHGRLAGTMGDAAAFSVYPGRLLGAYGDGGAVITASDEVRDRLVRLRYHGSPERYQAIRTPGYQRLVDAEEGAALRRRLAGVDRLLAARRAVAERYAKGLAGTDLGLPATAPGNEHTFHVYAVRHPRRERLLKALEAFPVSRVDVFGAGDADLPVTGLLAEELFALPVSASLPDDAQGRLIAALRDALDSLD</sequence>
<organism evidence="4 5">
    <name type="scientific">Phytohabitans suffuscus</name>
    <dbReference type="NCBI Taxonomy" id="624315"/>
    <lineage>
        <taxon>Bacteria</taxon>
        <taxon>Bacillati</taxon>
        <taxon>Actinomycetota</taxon>
        <taxon>Actinomycetes</taxon>
        <taxon>Micromonosporales</taxon>
        <taxon>Micromonosporaceae</taxon>
    </lineage>
</organism>
<dbReference type="EMBL" id="AP022871">
    <property type="protein sequence ID" value="BCB84357.1"/>
    <property type="molecule type" value="Genomic_DNA"/>
</dbReference>
<protein>
    <submittedName>
        <fullName evidence="4">UDP-2-acetamido-2-deoxy-alpha-D-ribo-hexopyranos-3-ulose 3-aminotransferase</fullName>
    </submittedName>
</protein>
<name>A0A6F8YE68_9ACTN</name>
<dbReference type="AlphaFoldDB" id="A0A6F8YE68"/>
<reference evidence="4 5" key="2">
    <citation type="submission" date="2020-03" db="EMBL/GenBank/DDBJ databases">
        <authorList>
            <person name="Ichikawa N."/>
            <person name="Kimura A."/>
            <person name="Kitahashi Y."/>
            <person name="Uohara A."/>
        </authorList>
    </citation>
    <scope>NUCLEOTIDE SEQUENCE [LARGE SCALE GENOMIC DNA]</scope>
    <source>
        <strain evidence="4 5">NBRC 105367</strain>
    </source>
</reference>
<dbReference type="InterPro" id="IPR015422">
    <property type="entry name" value="PyrdxlP-dep_Trfase_small"/>
</dbReference>
<dbReference type="KEGG" id="psuu:Psuf_016700"/>
<evidence type="ECO:0000256" key="2">
    <source>
        <dbReference type="ARBA" id="ARBA00037999"/>
    </source>
</evidence>
<dbReference type="Gene3D" id="3.40.640.10">
    <property type="entry name" value="Type I PLP-dependent aspartate aminotransferase-like (Major domain)"/>
    <property type="match status" value="1"/>
</dbReference>
<dbReference type="InterPro" id="IPR000653">
    <property type="entry name" value="DegT/StrS_aminotransferase"/>
</dbReference>
<keyword evidence="4" id="KW-0808">Transferase</keyword>
<accession>A0A6F8YE68</accession>
<dbReference type="Pfam" id="PF01041">
    <property type="entry name" value="DegT_DnrJ_EryC1"/>
    <property type="match status" value="1"/>
</dbReference>
<proteinExistence type="inferred from homology"/>
<evidence type="ECO:0000313" key="4">
    <source>
        <dbReference type="EMBL" id="BCB84357.1"/>
    </source>
</evidence>
<gene>
    <name evidence="4" type="primary">gnnB</name>
    <name evidence="4" type="ORF">Psuf_016700</name>
</gene>
<dbReference type="InterPro" id="IPR015421">
    <property type="entry name" value="PyrdxlP-dep_Trfase_major"/>
</dbReference>
<evidence type="ECO:0000256" key="3">
    <source>
        <dbReference type="RuleBase" id="RU004508"/>
    </source>
</evidence>
<comment type="similarity">
    <text evidence="2 3">Belongs to the DegT/DnrJ/EryC1 family.</text>
</comment>
<dbReference type="GO" id="GO:0008483">
    <property type="term" value="F:transaminase activity"/>
    <property type="evidence" value="ECO:0007669"/>
    <property type="project" value="UniProtKB-KW"/>
</dbReference>
<dbReference type="PIRSF" id="PIRSF000390">
    <property type="entry name" value="PLP_StrS"/>
    <property type="match status" value="1"/>
</dbReference>
<dbReference type="Proteomes" id="UP000503011">
    <property type="component" value="Chromosome"/>
</dbReference>
<keyword evidence="4" id="KW-0032">Aminotransferase</keyword>
<dbReference type="GO" id="GO:0030170">
    <property type="term" value="F:pyridoxal phosphate binding"/>
    <property type="evidence" value="ECO:0007669"/>
    <property type="project" value="TreeGrafter"/>
</dbReference>